<dbReference type="InterPro" id="IPR003029">
    <property type="entry name" value="S1_domain"/>
</dbReference>
<keyword evidence="3" id="KW-1185">Reference proteome</keyword>
<organism evidence="2 3">
    <name type="scientific">Paenibacillus sonchi</name>
    <dbReference type="NCBI Taxonomy" id="373687"/>
    <lineage>
        <taxon>Bacteria</taxon>
        <taxon>Bacillati</taxon>
        <taxon>Bacillota</taxon>
        <taxon>Bacilli</taxon>
        <taxon>Bacillales</taxon>
        <taxon>Paenibacillaceae</taxon>
        <taxon>Paenibacillus</taxon>
        <taxon>Paenibacillus sonchi group</taxon>
    </lineage>
</organism>
<dbReference type="PROSITE" id="PS50126">
    <property type="entry name" value="S1"/>
    <property type="match status" value="2"/>
</dbReference>
<dbReference type="SMART" id="SM00316">
    <property type="entry name" value="S1"/>
    <property type="match status" value="2"/>
</dbReference>
<dbReference type="KEGG" id="pson:JI735_33875"/>
<feature type="domain" description="S1 motif" evidence="1">
    <location>
        <begin position="210"/>
        <end position="274"/>
    </location>
</feature>
<evidence type="ECO:0000259" key="1">
    <source>
        <dbReference type="PROSITE" id="PS50126"/>
    </source>
</evidence>
<dbReference type="GO" id="GO:0003676">
    <property type="term" value="F:nucleic acid binding"/>
    <property type="evidence" value="ECO:0007669"/>
    <property type="project" value="InterPro"/>
</dbReference>
<geneLocation type="plasmid" evidence="2 3">
    <name>unnamed1</name>
</geneLocation>
<gene>
    <name evidence="2" type="ORF">JI735_33875</name>
</gene>
<feature type="domain" description="S1 motif" evidence="1">
    <location>
        <begin position="125"/>
        <end position="193"/>
    </location>
</feature>
<proteinExistence type="predicted"/>
<dbReference type="GO" id="GO:0005840">
    <property type="term" value="C:ribosome"/>
    <property type="evidence" value="ECO:0007669"/>
    <property type="project" value="UniProtKB-KW"/>
</dbReference>
<name>A0A974PIJ4_9BACL</name>
<accession>A0A974PIJ4</accession>
<evidence type="ECO:0000313" key="2">
    <source>
        <dbReference type="EMBL" id="QQZ64639.1"/>
    </source>
</evidence>
<protein>
    <submittedName>
        <fullName evidence="2">30S ribosomal protein S1</fullName>
    </submittedName>
</protein>
<dbReference type="AlphaFoldDB" id="A0A974PIJ4"/>
<keyword evidence="2" id="KW-0687">Ribonucleoprotein</keyword>
<keyword evidence="2" id="KW-0689">Ribosomal protein</keyword>
<sequence length="281" mass="32182">MDLNFYNNPMNEYKTSLRRKIIHQGIVKRVESHAPFGKEMQCAVVILNNGLKGLIHEDQFDKQKYRSLVGFLGHKIDFMVLDVAKSGMDPKTVQVFNEESGIVLLSRVQALEELQEDFWENADVDHVCTGTVSGFEEERLYILVKGVTCILPIKDYEYDWTPSAKNLVPLGSEITVKIKEINKEKERVIVSRKELMEDPWLRAREIFRIGDYASGEITGIDEKIGIFIKLAPGIESLAWFPPKIPSHKDLIGMIVSVKIKSVNPEERKIRSTIVHFPHVLY</sequence>
<dbReference type="RefSeq" id="WP_039835516.1">
    <property type="nucleotide sequence ID" value="NZ_CP068596.1"/>
</dbReference>
<reference evidence="2 3" key="1">
    <citation type="submission" date="2021-01" db="EMBL/GenBank/DDBJ databases">
        <title>Whole genome sequence of Paenibacillus sonchi LMG 24727 for comparative genomics.</title>
        <authorList>
            <person name="Lee G."/>
            <person name="Kim M.-J."/>
            <person name="Lim K."/>
            <person name="Shin J.-H."/>
        </authorList>
    </citation>
    <scope>NUCLEOTIDE SEQUENCE [LARGE SCALE GENOMIC DNA]</scope>
    <source>
        <strain evidence="2 3">LMG 24727</strain>
        <plasmid evidence="2 3">unnamed1</plasmid>
    </source>
</reference>
<dbReference type="CDD" id="cd00164">
    <property type="entry name" value="S1_like"/>
    <property type="match status" value="1"/>
</dbReference>
<keyword evidence="2" id="KW-0614">Plasmid</keyword>
<dbReference type="Gene3D" id="2.40.50.140">
    <property type="entry name" value="Nucleic acid-binding proteins"/>
    <property type="match status" value="1"/>
</dbReference>
<dbReference type="Pfam" id="PF00575">
    <property type="entry name" value="S1"/>
    <property type="match status" value="1"/>
</dbReference>
<dbReference type="EMBL" id="CP068596">
    <property type="protein sequence ID" value="QQZ64639.1"/>
    <property type="molecule type" value="Genomic_DNA"/>
</dbReference>
<dbReference type="InterPro" id="IPR012340">
    <property type="entry name" value="NA-bd_OB-fold"/>
</dbReference>
<dbReference type="SUPFAM" id="SSF50249">
    <property type="entry name" value="Nucleic acid-binding proteins"/>
    <property type="match status" value="2"/>
</dbReference>
<evidence type="ECO:0000313" key="3">
    <source>
        <dbReference type="Proteomes" id="UP000595841"/>
    </source>
</evidence>
<dbReference type="Proteomes" id="UP000595841">
    <property type="component" value="Plasmid unnamed1"/>
</dbReference>